<dbReference type="InterPro" id="IPR032710">
    <property type="entry name" value="NTF2-like_dom_sf"/>
</dbReference>
<accession>A0AAD7IFL4</accession>
<dbReference type="SUPFAM" id="SSF54427">
    <property type="entry name" value="NTF2-like"/>
    <property type="match status" value="1"/>
</dbReference>
<feature type="domain" description="SnoaL-like" evidence="1">
    <location>
        <begin position="13"/>
        <end position="115"/>
    </location>
</feature>
<name>A0AAD7IFL4_9AGAR</name>
<evidence type="ECO:0000313" key="3">
    <source>
        <dbReference type="Proteomes" id="UP001215280"/>
    </source>
</evidence>
<dbReference type="Gene3D" id="3.10.450.50">
    <property type="match status" value="1"/>
</dbReference>
<dbReference type="EMBL" id="JARJLG010000120">
    <property type="protein sequence ID" value="KAJ7741976.1"/>
    <property type="molecule type" value="Genomic_DNA"/>
</dbReference>
<evidence type="ECO:0000259" key="1">
    <source>
        <dbReference type="Pfam" id="PF12680"/>
    </source>
</evidence>
<dbReference type="Proteomes" id="UP001215280">
    <property type="component" value="Unassembled WGS sequence"/>
</dbReference>
<reference evidence="2" key="1">
    <citation type="submission" date="2023-03" db="EMBL/GenBank/DDBJ databases">
        <title>Massive genome expansion in bonnet fungi (Mycena s.s.) driven by repeated elements and novel gene families across ecological guilds.</title>
        <authorList>
            <consortium name="Lawrence Berkeley National Laboratory"/>
            <person name="Harder C.B."/>
            <person name="Miyauchi S."/>
            <person name="Viragh M."/>
            <person name="Kuo A."/>
            <person name="Thoen E."/>
            <person name="Andreopoulos B."/>
            <person name="Lu D."/>
            <person name="Skrede I."/>
            <person name="Drula E."/>
            <person name="Henrissat B."/>
            <person name="Morin E."/>
            <person name="Kohler A."/>
            <person name="Barry K."/>
            <person name="LaButti K."/>
            <person name="Morin E."/>
            <person name="Salamov A."/>
            <person name="Lipzen A."/>
            <person name="Mereny Z."/>
            <person name="Hegedus B."/>
            <person name="Baldrian P."/>
            <person name="Stursova M."/>
            <person name="Weitz H."/>
            <person name="Taylor A."/>
            <person name="Grigoriev I.V."/>
            <person name="Nagy L.G."/>
            <person name="Martin F."/>
            <person name="Kauserud H."/>
        </authorList>
    </citation>
    <scope>NUCLEOTIDE SEQUENCE</scope>
    <source>
        <strain evidence="2">CBHHK188m</strain>
    </source>
</reference>
<dbReference type="AlphaFoldDB" id="A0AAD7IFL4"/>
<keyword evidence="3" id="KW-1185">Reference proteome</keyword>
<gene>
    <name evidence="2" type="ORF">DFH07DRAFT_964754</name>
</gene>
<proteinExistence type="predicted"/>
<sequence>MDFPNPSPQLQTVLEYLAAVSDQDPDKILLHLTEDAEYHWVTPGFDALGPRVKNKEQTKAFFTRVSGTFVKDFKYIIQDYVEMPGKIVVQMTSTGDLLAGGGKYENQYMWLFHLVQDPVGGQKPKIKVAKEFFDSLYCARVWGLLPAEGQKGS</sequence>
<evidence type="ECO:0000313" key="2">
    <source>
        <dbReference type="EMBL" id="KAJ7741976.1"/>
    </source>
</evidence>
<comment type="caution">
    <text evidence="2">The sequence shown here is derived from an EMBL/GenBank/DDBJ whole genome shotgun (WGS) entry which is preliminary data.</text>
</comment>
<protein>
    <recommendedName>
        <fullName evidence="1">SnoaL-like domain-containing protein</fullName>
    </recommendedName>
</protein>
<organism evidence="2 3">
    <name type="scientific">Mycena maculata</name>
    <dbReference type="NCBI Taxonomy" id="230809"/>
    <lineage>
        <taxon>Eukaryota</taxon>
        <taxon>Fungi</taxon>
        <taxon>Dikarya</taxon>
        <taxon>Basidiomycota</taxon>
        <taxon>Agaricomycotina</taxon>
        <taxon>Agaricomycetes</taxon>
        <taxon>Agaricomycetidae</taxon>
        <taxon>Agaricales</taxon>
        <taxon>Marasmiineae</taxon>
        <taxon>Mycenaceae</taxon>
        <taxon>Mycena</taxon>
    </lineage>
</organism>
<dbReference type="Pfam" id="PF12680">
    <property type="entry name" value="SnoaL_2"/>
    <property type="match status" value="1"/>
</dbReference>
<dbReference type="InterPro" id="IPR037401">
    <property type="entry name" value="SnoaL-like"/>
</dbReference>